<evidence type="ECO:0000256" key="7">
    <source>
        <dbReference type="ARBA" id="ARBA00023237"/>
    </source>
</evidence>
<evidence type="ECO:0000256" key="6">
    <source>
        <dbReference type="ARBA" id="ARBA00023136"/>
    </source>
</evidence>
<dbReference type="AlphaFoldDB" id="A0A7W9WP88"/>
<dbReference type="PANTHER" id="PTHR12815">
    <property type="entry name" value="SORTING AND ASSEMBLY MACHINERY SAMM50 PROTEIN FAMILY MEMBER"/>
    <property type="match status" value="1"/>
</dbReference>
<feature type="domain" description="POTRA" evidence="10">
    <location>
        <begin position="184"/>
        <end position="272"/>
    </location>
</feature>
<dbReference type="InterPro" id="IPR039910">
    <property type="entry name" value="D15-like"/>
</dbReference>
<evidence type="ECO:0000259" key="10">
    <source>
        <dbReference type="PROSITE" id="PS51779"/>
    </source>
</evidence>
<feature type="chain" id="PRO_5031635837" description="Outer membrane protein assembly factor BamA" evidence="8">
    <location>
        <begin position="28"/>
        <end position="787"/>
    </location>
</feature>
<dbReference type="Proteomes" id="UP000541136">
    <property type="component" value="Unassembled WGS sequence"/>
</dbReference>
<dbReference type="Gene3D" id="2.40.160.50">
    <property type="entry name" value="membrane protein fhac: a member of the omp85/tpsb transporter family"/>
    <property type="match status" value="1"/>
</dbReference>
<comment type="function">
    <text evidence="8">Part of the outer membrane protein assembly complex, which is involved in assembly and insertion of beta-barrel proteins into the outer membrane.</text>
</comment>
<keyword evidence="3 8" id="KW-0812">Transmembrane</keyword>
<dbReference type="PANTHER" id="PTHR12815:SF23">
    <property type="entry name" value="OUTER MEMBRANE PROTEIN ASSEMBLY FACTOR BAMA"/>
    <property type="match status" value="1"/>
</dbReference>
<evidence type="ECO:0000256" key="3">
    <source>
        <dbReference type="ARBA" id="ARBA00022692"/>
    </source>
</evidence>
<feature type="signal peptide" evidence="8">
    <location>
        <begin position="1"/>
        <end position="27"/>
    </location>
</feature>
<feature type="domain" description="POTRA" evidence="10">
    <location>
        <begin position="33"/>
        <end position="100"/>
    </location>
</feature>
<evidence type="ECO:0000313" key="12">
    <source>
        <dbReference type="Proteomes" id="UP000541136"/>
    </source>
</evidence>
<comment type="subunit">
    <text evidence="8">Part of the Bam complex.</text>
</comment>
<dbReference type="GO" id="GO:0009279">
    <property type="term" value="C:cell outer membrane"/>
    <property type="evidence" value="ECO:0007669"/>
    <property type="project" value="UniProtKB-SubCell"/>
</dbReference>
<dbReference type="Pfam" id="PF07244">
    <property type="entry name" value="POTRA"/>
    <property type="match status" value="5"/>
</dbReference>
<dbReference type="InterPro" id="IPR000184">
    <property type="entry name" value="Bac_surfAg_D15"/>
</dbReference>
<protein>
    <recommendedName>
        <fullName evidence="8 9">Outer membrane protein assembly factor BamA</fullName>
    </recommendedName>
</protein>
<keyword evidence="5 8" id="KW-0677">Repeat</keyword>
<comment type="similarity">
    <text evidence="8">Belongs to the BamA family.</text>
</comment>
<dbReference type="InterPro" id="IPR034746">
    <property type="entry name" value="POTRA"/>
</dbReference>
<accession>A0A7W9WP88</accession>
<keyword evidence="2 8" id="KW-1134">Transmembrane beta strand</keyword>
<evidence type="ECO:0000256" key="1">
    <source>
        <dbReference type="ARBA" id="ARBA00004370"/>
    </source>
</evidence>
<comment type="subcellular location">
    <subcellularLocation>
        <location evidence="8">Cell outer membrane</location>
    </subcellularLocation>
    <subcellularLocation>
        <location evidence="1">Membrane</location>
    </subcellularLocation>
</comment>
<proteinExistence type="inferred from homology"/>
<name>A0A7W9WP88_CASDE</name>
<dbReference type="GO" id="GO:0043165">
    <property type="term" value="P:Gram-negative-bacterium-type cell outer membrane assembly"/>
    <property type="evidence" value="ECO:0007669"/>
    <property type="project" value="UniProtKB-UniRule"/>
</dbReference>
<dbReference type="Gene3D" id="3.10.20.310">
    <property type="entry name" value="membrane protein fhac"/>
    <property type="match status" value="5"/>
</dbReference>
<reference evidence="11 12" key="1">
    <citation type="submission" date="2020-08" db="EMBL/GenBank/DDBJ databases">
        <title>Genomic Encyclopedia of Type Strains, Phase IV (KMG-IV): sequencing the most valuable type-strain genomes for metagenomic binning, comparative biology and taxonomic classification.</title>
        <authorList>
            <person name="Goeker M."/>
        </authorList>
    </citation>
    <scope>NUCLEOTIDE SEQUENCE [LARGE SCALE GENOMIC DNA]</scope>
    <source>
        <strain evidence="11 12">DSM 12141</strain>
    </source>
</reference>
<dbReference type="InterPro" id="IPR010827">
    <property type="entry name" value="BamA/TamA_POTRA"/>
</dbReference>
<dbReference type="InterPro" id="IPR023707">
    <property type="entry name" value="OM_assembly_BamA"/>
</dbReference>
<dbReference type="Pfam" id="PF01103">
    <property type="entry name" value="Omp85"/>
    <property type="match status" value="1"/>
</dbReference>
<sequence precursor="true">MSSPRNFRLIKRAIPLVLAALLAPAVAAAFTPFVVQDIQVKGIERVDPGTIFTYLPVKIGQKFTQEEASAAIQKLYGTGFFNDVKIDAQGNVLVVTVEERPTIASINFNGMREFDVKALTKSLAQVGFGQGRIFDQAMLDRAVFELKQQYLSKGKYGVQINPVITPLERNRVGVSFDIFEGEVATIDKIEFIGNDTFSSSTLEDQMELTTGGFMTWYTGTNKYSREKLEGDVERIRSYYLDRGYLEFSMEPPQVSISPDRKAIYITMTMHEGKPYKLGQVGLAGDLLGLDDKLQPLVTVKEGETFSAEKTNAVAKSITDYLGSLGYAFANVNPSPVLDRDNHVAKLTFYVDPGRRVYVRRINVGGNTRTRDEVVRREMRQQEAAWYDSSSIKTSKERVDRLGYFTEVDVKTDPVPGSPDQVDVNVDVKEKPTGMISLGVGYGSTDKLMLSAGISQDNVFGSGNSLSLNVNTSKTNRAAVISHTNPYWTQDGISKTTSVYYRRTTPYDVSDSGSTGWYTVESMGLGLNFGVPISEVDRIFAGVTFERNALKDIRRTGTNPAPLAYQNFVDDYGDTTNAAIFSLGWAKDTRDSALAPRRGSYTRVSADISTLDLRYYKLSGQQQFYWPLGRAFTLAVNGQVDWAKTYGSSGKAFPVIKNMYAGGIGSVRGYEGASLGPRDTLTDTYLGGSRRIVGNVQLYLPFPGASRDRTLRWFMFTDVGQIDTTDGSACANGQYGQVADPCGWKYSAGLGLSWESPLGPLQLSFGRALNAKEGDQKQVFQFQIGTGF</sequence>
<dbReference type="NCBIfam" id="TIGR03303">
    <property type="entry name" value="OM_YaeT"/>
    <property type="match status" value="1"/>
</dbReference>
<keyword evidence="6 8" id="KW-0472">Membrane</keyword>
<dbReference type="PIRSF" id="PIRSF006076">
    <property type="entry name" value="OM_assembly_OMP85"/>
    <property type="match status" value="1"/>
</dbReference>
<comment type="caution">
    <text evidence="11">The sequence shown here is derived from an EMBL/GenBank/DDBJ whole genome shotgun (WGS) entry which is preliminary data.</text>
</comment>
<dbReference type="PROSITE" id="PS51779">
    <property type="entry name" value="POTRA"/>
    <property type="match status" value="3"/>
</dbReference>
<dbReference type="EMBL" id="JACHIB010000013">
    <property type="protein sequence ID" value="MBB6084348.1"/>
    <property type="molecule type" value="Genomic_DNA"/>
</dbReference>
<organism evidence="11 12">
    <name type="scientific">Castellaniella defragrans</name>
    <name type="common">Alcaligenes defragrans</name>
    <dbReference type="NCBI Taxonomy" id="75697"/>
    <lineage>
        <taxon>Bacteria</taxon>
        <taxon>Pseudomonadati</taxon>
        <taxon>Pseudomonadota</taxon>
        <taxon>Betaproteobacteria</taxon>
        <taxon>Burkholderiales</taxon>
        <taxon>Alcaligenaceae</taxon>
        <taxon>Castellaniella</taxon>
    </lineage>
</organism>
<dbReference type="HAMAP" id="MF_01430">
    <property type="entry name" value="OM_assembly_BamA"/>
    <property type="match status" value="1"/>
</dbReference>
<evidence type="ECO:0000313" key="11">
    <source>
        <dbReference type="EMBL" id="MBB6084348.1"/>
    </source>
</evidence>
<evidence type="ECO:0000256" key="2">
    <source>
        <dbReference type="ARBA" id="ARBA00022452"/>
    </source>
</evidence>
<keyword evidence="4 8" id="KW-0732">Signal</keyword>
<gene>
    <name evidence="8" type="primary">bamA</name>
    <name evidence="11" type="ORF">HNR28_002393</name>
</gene>
<evidence type="ECO:0000256" key="9">
    <source>
        <dbReference type="NCBIfam" id="TIGR03303"/>
    </source>
</evidence>
<evidence type="ECO:0000256" key="5">
    <source>
        <dbReference type="ARBA" id="ARBA00022737"/>
    </source>
</evidence>
<evidence type="ECO:0000256" key="4">
    <source>
        <dbReference type="ARBA" id="ARBA00022729"/>
    </source>
</evidence>
<keyword evidence="7 8" id="KW-0998">Cell outer membrane</keyword>
<feature type="domain" description="POTRA" evidence="10">
    <location>
        <begin position="356"/>
        <end position="430"/>
    </location>
</feature>
<dbReference type="GO" id="GO:0051205">
    <property type="term" value="P:protein insertion into membrane"/>
    <property type="evidence" value="ECO:0007669"/>
    <property type="project" value="UniProtKB-UniRule"/>
</dbReference>
<dbReference type="RefSeq" id="WP_151024965.1">
    <property type="nucleotide sequence ID" value="NZ_JACHIB010000013.1"/>
</dbReference>
<evidence type="ECO:0000256" key="8">
    <source>
        <dbReference type="HAMAP-Rule" id="MF_01430"/>
    </source>
</evidence>